<keyword evidence="3" id="KW-1185">Reference proteome</keyword>
<reference evidence="2 3" key="1">
    <citation type="journal article" date="2018" name="Plant J.">
        <title>Genome sequences of Chlorella sorokiniana UTEX 1602 and Micractinium conductrix SAG 241.80: implications to maltose excretion by a green alga.</title>
        <authorList>
            <person name="Arriola M.B."/>
            <person name="Velmurugan N."/>
            <person name="Zhang Y."/>
            <person name="Plunkett M.H."/>
            <person name="Hondzo H."/>
            <person name="Barney B.M."/>
        </authorList>
    </citation>
    <scope>NUCLEOTIDE SEQUENCE [LARGE SCALE GENOMIC DNA]</scope>
    <source>
        <strain evidence="2 3">SAG 241.80</strain>
    </source>
</reference>
<feature type="domain" description="Ubiquitin-like" evidence="1">
    <location>
        <begin position="1"/>
        <end position="75"/>
    </location>
</feature>
<dbReference type="PANTHER" id="PTHR47725">
    <property type="entry name" value="OS03G0364000 PROTEIN"/>
    <property type="match status" value="1"/>
</dbReference>
<dbReference type="AlphaFoldDB" id="A0A2P6VFQ4"/>
<dbReference type="InterPro" id="IPR000626">
    <property type="entry name" value="Ubiquitin-like_dom"/>
</dbReference>
<protein>
    <submittedName>
        <fullName evidence="2">Polyubiquitin 9</fullName>
    </submittedName>
</protein>
<dbReference type="SMART" id="SM00213">
    <property type="entry name" value="UBQ"/>
    <property type="match status" value="1"/>
</dbReference>
<proteinExistence type="predicted"/>
<dbReference type="OrthoDB" id="428577at2759"/>
<dbReference type="SUPFAM" id="SSF54236">
    <property type="entry name" value="Ubiquitin-like"/>
    <property type="match status" value="1"/>
</dbReference>
<evidence type="ECO:0000313" key="2">
    <source>
        <dbReference type="EMBL" id="PSC72925.1"/>
    </source>
</evidence>
<name>A0A2P6VFQ4_9CHLO</name>
<dbReference type="InterPro" id="IPR029071">
    <property type="entry name" value="Ubiquitin-like_domsf"/>
</dbReference>
<dbReference type="STRING" id="554055.A0A2P6VFQ4"/>
<dbReference type="PROSITE" id="PS50053">
    <property type="entry name" value="UBIQUITIN_2"/>
    <property type="match status" value="1"/>
</dbReference>
<evidence type="ECO:0000259" key="1">
    <source>
        <dbReference type="PROSITE" id="PS50053"/>
    </source>
</evidence>
<dbReference type="Proteomes" id="UP000239649">
    <property type="component" value="Unassembled WGS sequence"/>
</dbReference>
<gene>
    <name evidence="2" type="ORF">C2E20_3992</name>
</gene>
<dbReference type="PANTHER" id="PTHR47725:SF2">
    <property type="entry name" value="UBIQUITIN-LIKE DOMAIN-CONTAINING PROTEIN"/>
    <property type="match status" value="1"/>
</dbReference>
<dbReference type="EMBL" id="LHPF02000009">
    <property type="protein sequence ID" value="PSC72925.1"/>
    <property type="molecule type" value="Genomic_DNA"/>
</dbReference>
<dbReference type="InterPro" id="IPR019956">
    <property type="entry name" value="Ubiquitin_dom"/>
</dbReference>
<evidence type="ECO:0000313" key="3">
    <source>
        <dbReference type="Proteomes" id="UP000239649"/>
    </source>
</evidence>
<organism evidence="2 3">
    <name type="scientific">Micractinium conductrix</name>
    <dbReference type="NCBI Taxonomy" id="554055"/>
    <lineage>
        <taxon>Eukaryota</taxon>
        <taxon>Viridiplantae</taxon>
        <taxon>Chlorophyta</taxon>
        <taxon>core chlorophytes</taxon>
        <taxon>Trebouxiophyceae</taxon>
        <taxon>Chlorellales</taxon>
        <taxon>Chlorellaceae</taxon>
        <taxon>Chlorella clade</taxon>
        <taxon>Micractinium</taxon>
    </lineage>
</organism>
<dbReference type="PRINTS" id="PR00348">
    <property type="entry name" value="UBIQUITIN"/>
</dbReference>
<comment type="caution">
    <text evidence="2">The sequence shown here is derived from an EMBL/GenBank/DDBJ whole genome shotgun (WGS) entry which is preliminary data.</text>
</comment>
<dbReference type="Pfam" id="PF00240">
    <property type="entry name" value="ubiquitin"/>
    <property type="match status" value="1"/>
</dbReference>
<accession>A0A2P6VFQ4</accession>
<dbReference type="Gene3D" id="3.10.20.90">
    <property type="entry name" value="Phosphatidylinositol 3-kinase Catalytic Subunit, Chain A, domain 1"/>
    <property type="match status" value="1"/>
</dbReference>
<sequence length="99" mass="11037">MYVRVKREKLTVFLHVEPHDTVELLKAKLQELLQQPAEDLRLYKEGAALEEGKTLAELRMQNDDELAVAFRLDGGAFEPITVEHFDGGGGAAATEEVET</sequence>